<feature type="transmembrane region" description="Helical" evidence="6">
    <location>
        <begin position="192"/>
        <end position="215"/>
    </location>
</feature>
<evidence type="ECO:0000313" key="9">
    <source>
        <dbReference type="Proteomes" id="UP000887568"/>
    </source>
</evidence>
<feature type="transmembrane region" description="Helical" evidence="6">
    <location>
        <begin position="65"/>
        <end position="89"/>
    </location>
</feature>
<feature type="domain" description="G-protein coupled receptors family 1 profile" evidence="7">
    <location>
        <begin position="44"/>
        <end position="328"/>
    </location>
</feature>
<dbReference type="InterPro" id="IPR017452">
    <property type="entry name" value="GPCR_Rhodpsn_7TM"/>
</dbReference>
<comment type="subcellular location">
    <subcellularLocation>
        <location evidence="1">Membrane</location>
    </subcellularLocation>
</comment>
<feature type="transmembrane region" description="Helical" evidence="6">
    <location>
        <begin position="151"/>
        <end position="172"/>
    </location>
</feature>
<dbReference type="PRINTS" id="PR00237">
    <property type="entry name" value="GPCRRHODOPSN"/>
</dbReference>
<dbReference type="InterPro" id="IPR000276">
    <property type="entry name" value="GPCR_Rhodpsn"/>
</dbReference>
<dbReference type="Proteomes" id="UP000887568">
    <property type="component" value="Unplaced"/>
</dbReference>
<dbReference type="PROSITE" id="PS50262">
    <property type="entry name" value="G_PROTEIN_RECEP_F1_2"/>
    <property type="match status" value="1"/>
</dbReference>
<dbReference type="OrthoDB" id="10042731at2759"/>
<keyword evidence="4 6" id="KW-0472">Membrane</keyword>
<dbReference type="GO" id="GO:0004930">
    <property type="term" value="F:G protein-coupled receptor activity"/>
    <property type="evidence" value="ECO:0007669"/>
    <property type="project" value="UniProtKB-KW"/>
</dbReference>
<reference evidence="8" key="1">
    <citation type="submission" date="2022-11" db="UniProtKB">
        <authorList>
            <consortium name="EnsemblMetazoa"/>
        </authorList>
    </citation>
    <scope>IDENTIFICATION</scope>
</reference>
<protein>
    <recommendedName>
        <fullName evidence="7">G-protein coupled receptors family 1 profile domain-containing protein</fullName>
    </recommendedName>
</protein>
<evidence type="ECO:0000256" key="4">
    <source>
        <dbReference type="ARBA" id="ARBA00023136"/>
    </source>
</evidence>
<dbReference type="GeneID" id="119733283"/>
<evidence type="ECO:0000256" key="6">
    <source>
        <dbReference type="SAM" id="Phobius"/>
    </source>
</evidence>
<keyword evidence="9" id="KW-1185">Reference proteome</keyword>
<dbReference type="EnsemblMetazoa" id="XM_038206884.1">
    <property type="protein sequence ID" value="XP_038062812.1"/>
    <property type="gene ID" value="LOC119733283"/>
</dbReference>
<evidence type="ECO:0000256" key="1">
    <source>
        <dbReference type="ARBA" id="ARBA00004370"/>
    </source>
</evidence>
<dbReference type="Gene3D" id="1.20.1070.10">
    <property type="entry name" value="Rhodopsin 7-helix transmembrane proteins"/>
    <property type="match status" value="1"/>
</dbReference>
<name>A0A914AGH7_PATMI</name>
<keyword evidence="5" id="KW-0675">Receptor</keyword>
<dbReference type="GO" id="GO:0016020">
    <property type="term" value="C:membrane"/>
    <property type="evidence" value="ECO:0007669"/>
    <property type="project" value="UniProtKB-SubCell"/>
</dbReference>
<comment type="similarity">
    <text evidence="5">Belongs to the G-protein coupled receptor 1 family.</text>
</comment>
<dbReference type="CDD" id="cd00637">
    <property type="entry name" value="7tm_classA_rhodopsin-like"/>
    <property type="match status" value="1"/>
</dbReference>
<accession>A0A914AGH7</accession>
<evidence type="ECO:0000256" key="2">
    <source>
        <dbReference type="ARBA" id="ARBA00022692"/>
    </source>
</evidence>
<keyword evidence="5" id="KW-0807">Transducer</keyword>
<organism evidence="8 9">
    <name type="scientific">Patiria miniata</name>
    <name type="common">Bat star</name>
    <name type="synonym">Asterina miniata</name>
    <dbReference type="NCBI Taxonomy" id="46514"/>
    <lineage>
        <taxon>Eukaryota</taxon>
        <taxon>Metazoa</taxon>
        <taxon>Echinodermata</taxon>
        <taxon>Eleutherozoa</taxon>
        <taxon>Asterozoa</taxon>
        <taxon>Asteroidea</taxon>
        <taxon>Valvatacea</taxon>
        <taxon>Valvatida</taxon>
        <taxon>Asterinidae</taxon>
        <taxon>Patiria</taxon>
    </lineage>
</organism>
<feature type="transmembrane region" description="Helical" evidence="6">
    <location>
        <begin position="309"/>
        <end position="330"/>
    </location>
</feature>
<evidence type="ECO:0000259" key="7">
    <source>
        <dbReference type="PROSITE" id="PS50262"/>
    </source>
</evidence>
<dbReference type="PROSITE" id="PS00237">
    <property type="entry name" value="G_PROTEIN_RECEP_F1_1"/>
    <property type="match status" value="1"/>
</dbReference>
<sequence>MATSETTLFVTVPLDSLPTSEPSSSDPLVMRVAYGIIGTVGILSNGLVIYVLIRVSQTRQVINMFIINQSLIDMFTSLMLILCYVLPVVQFPSPTLSESFGRFVCVFWYSKYPCWGSIIASTANLVCLTMERYMAVISPLRYQKLFRWPRSVWLAILPWLVGYTYQTYWIFMHTIDPDTGKCGIRTSKEVQIAAGVTAFVTQYFFPLSLMTFVYIRIAKSLNHRVEPMVSGESSRPVSTLSPSQVGNAWEPVSNDRVPTMLPNFRGRARRNVIKTLVLVCVAFFVCWTPNQVCYLIFNTAQDIDKKSPMFRLTIILAFCNMIVNPFIYAFKYRVFRHGLLEIVPCLRLALQSTADTSIRLEVPNQRSVMVRTDDSRVSKTVKSK</sequence>
<evidence type="ECO:0000256" key="5">
    <source>
        <dbReference type="RuleBase" id="RU000688"/>
    </source>
</evidence>
<dbReference type="OMA" id="CLTMERY"/>
<dbReference type="RefSeq" id="XP_038062812.1">
    <property type="nucleotide sequence ID" value="XM_038206884.1"/>
</dbReference>
<dbReference type="PANTHER" id="PTHR45698">
    <property type="entry name" value="TRACE AMINE-ASSOCIATED RECEPTOR 19N-RELATED"/>
    <property type="match status" value="1"/>
</dbReference>
<keyword evidence="5" id="KW-0297">G-protein coupled receptor</keyword>
<dbReference type="PANTHER" id="PTHR45698:SF1">
    <property type="entry name" value="TRACE AMINE-ASSOCIATED RECEPTOR 13C-LIKE"/>
    <property type="match status" value="1"/>
</dbReference>
<dbReference type="Pfam" id="PF00001">
    <property type="entry name" value="7tm_1"/>
    <property type="match status" value="1"/>
</dbReference>
<dbReference type="AlphaFoldDB" id="A0A914AGH7"/>
<evidence type="ECO:0000256" key="3">
    <source>
        <dbReference type="ARBA" id="ARBA00022989"/>
    </source>
</evidence>
<evidence type="ECO:0000313" key="8">
    <source>
        <dbReference type="EnsemblMetazoa" id="XP_038062812.1"/>
    </source>
</evidence>
<feature type="transmembrane region" description="Helical" evidence="6">
    <location>
        <begin position="275"/>
        <end position="297"/>
    </location>
</feature>
<proteinExistence type="inferred from homology"/>
<feature type="transmembrane region" description="Helical" evidence="6">
    <location>
        <begin position="109"/>
        <end position="130"/>
    </location>
</feature>
<feature type="transmembrane region" description="Helical" evidence="6">
    <location>
        <begin position="32"/>
        <end position="53"/>
    </location>
</feature>
<dbReference type="SUPFAM" id="SSF81321">
    <property type="entry name" value="Family A G protein-coupled receptor-like"/>
    <property type="match status" value="1"/>
</dbReference>
<keyword evidence="2 5" id="KW-0812">Transmembrane</keyword>
<keyword evidence="3 6" id="KW-1133">Transmembrane helix</keyword>